<dbReference type="AlphaFoldDB" id="W0RA37"/>
<keyword evidence="3" id="KW-0012">Acyltransferase</keyword>
<keyword evidence="4" id="KW-1185">Reference proteome</keyword>
<dbReference type="GO" id="GO:0016020">
    <property type="term" value="C:membrane"/>
    <property type="evidence" value="ECO:0007669"/>
    <property type="project" value="TreeGrafter"/>
</dbReference>
<dbReference type="GO" id="GO:0000271">
    <property type="term" value="P:polysaccharide biosynthetic process"/>
    <property type="evidence" value="ECO:0007669"/>
    <property type="project" value="TreeGrafter"/>
</dbReference>
<dbReference type="InParanoid" id="W0RA37"/>
<feature type="transmembrane region" description="Helical" evidence="1">
    <location>
        <begin position="244"/>
        <end position="262"/>
    </location>
</feature>
<keyword evidence="3" id="KW-0808">Transferase</keyword>
<feature type="transmembrane region" description="Helical" evidence="1">
    <location>
        <begin position="145"/>
        <end position="164"/>
    </location>
</feature>
<keyword evidence="1" id="KW-1133">Transmembrane helix</keyword>
<dbReference type="PATRIC" id="fig|861299.3.peg.130"/>
<keyword evidence="1" id="KW-0812">Transmembrane</keyword>
<reference evidence="3 4" key="1">
    <citation type="journal article" date="2014" name="Genome Announc.">
        <title>Genome Sequence and Methylome of Soil Bacterium Gemmatirosa kalamazoonensis KBS708T, a Member of the Rarely Cultivated Gemmatimonadetes Phylum.</title>
        <authorList>
            <person name="Debruyn J.M."/>
            <person name="Radosevich M."/>
            <person name="Wommack K.E."/>
            <person name="Polson S.W."/>
            <person name="Hauser L.J."/>
            <person name="Fawaz M.N."/>
            <person name="Korlach J."/>
            <person name="Tsai Y.C."/>
        </authorList>
    </citation>
    <scope>NUCLEOTIDE SEQUENCE [LARGE SCALE GENOMIC DNA]</scope>
    <source>
        <strain evidence="3 4">KBS708</strain>
    </source>
</reference>
<accession>W0RA37</accession>
<dbReference type="Pfam" id="PF01757">
    <property type="entry name" value="Acyl_transf_3"/>
    <property type="match status" value="1"/>
</dbReference>
<dbReference type="InterPro" id="IPR050879">
    <property type="entry name" value="Acyltransferase_3"/>
</dbReference>
<dbReference type="GO" id="GO:0016747">
    <property type="term" value="F:acyltransferase activity, transferring groups other than amino-acyl groups"/>
    <property type="evidence" value="ECO:0007669"/>
    <property type="project" value="InterPro"/>
</dbReference>
<gene>
    <name evidence="3" type="ORF">J421_0129</name>
</gene>
<protein>
    <submittedName>
        <fullName evidence="3">Acyltransferase 3</fullName>
    </submittedName>
</protein>
<feature type="domain" description="Acyltransferase 3" evidence="2">
    <location>
        <begin position="25"/>
        <end position="364"/>
    </location>
</feature>
<feature type="transmembrane region" description="Helical" evidence="1">
    <location>
        <begin position="103"/>
        <end position="125"/>
    </location>
</feature>
<feature type="transmembrane region" description="Helical" evidence="1">
    <location>
        <begin position="185"/>
        <end position="206"/>
    </location>
</feature>
<name>W0RA37_9BACT</name>
<keyword evidence="1" id="KW-0472">Membrane</keyword>
<organism evidence="3 4">
    <name type="scientific">Gemmatirosa kalamazoonensis</name>
    <dbReference type="NCBI Taxonomy" id="861299"/>
    <lineage>
        <taxon>Bacteria</taxon>
        <taxon>Pseudomonadati</taxon>
        <taxon>Gemmatimonadota</taxon>
        <taxon>Gemmatimonadia</taxon>
        <taxon>Gemmatimonadales</taxon>
        <taxon>Gemmatimonadaceae</taxon>
        <taxon>Gemmatirosa</taxon>
    </lineage>
</organism>
<dbReference type="EMBL" id="CP007128">
    <property type="protein sequence ID" value="AHG87666.1"/>
    <property type="molecule type" value="Genomic_DNA"/>
</dbReference>
<dbReference type="PANTHER" id="PTHR23028:SF131">
    <property type="entry name" value="BLR2367 PROTEIN"/>
    <property type="match status" value="1"/>
</dbReference>
<dbReference type="Proteomes" id="UP000019151">
    <property type="component" value="Chromosome"/>
</dbReference>
<evidence type="ECO:0000313" key="4">
    <source>
        <dbReference type="Proteomes" id="UP000019151"/>
    </source>
</evidence>
<proteinExistence type="predicted"/>
<evidence type="ECO:0000256" key="1">
    <source>
        <dbReference type="SAM" id="Phobius"/>
    </source>
</evidence>
<dbReference type="PANTHER" id="PTHR23028">
    <property type="entry name" value="ACETYLTRANSFERASE"/>
    <property type="match status" value="1"/>
</dbReference>
<evidence type="ECO:0000313" key="3">
    <source>
        <dbReference type="EMBL" id="AHG87666.1"/>
    </source>
</evidence>
<feature type="transmembrane region" description="Helical" evidence="1">
    <location>
        <begin position="212"/>
        <end position="232"/>
    </location>
</feature>
<feature type="transmembrane region" description="Helical" evidence="1">
    <location>
        <begin position="312"/>
        <end position="331"/>
    </location>
</feature>
<dbReference type="OrthoDB" id="5501619at2"/>
<feature type="transmembrane region" description="Helical" evidence="1">
    <location>
        <begin position="351"/>
        <end position="372"/>
    </location>
</feature>
<sequence>MLAQRHRPDPTRHDAPLVMSGHQPALDGVRGIAVLLVVIFHTTHLSYETAVGRVVWWLAGAGWTGVDLFFVLSGFLITGILFDAKGKANYFRNFYIRRVLRIFPLYYAVLAVSFLVLPSLAGALALDSRVTTQGFVWYVLYLSNYYQLSIPWTHPVLGVVWSLAIEEQFYMAWPLLIASVSAKRVARLCAIVAGLAVAVRTGLTIAGLNGEATYVVTFCRMDALAVGGLLAVTLRTSRAAARQWLRPALAAAVPVIAAMVLLPMGSTYNVLKDTIGYTATAILFAGLVYAAVTGSAENVVRRACSSSVLRLFGRYSYAIYLVHSPLDAILRRKLFPTPLRQIAGSDLPTQAAYYAVAIGLSLGLALVSWNLFEKHFLRLKDHFPYGKASAAGPAAAPIAATLQSPEPA</sequence>
<evidence type="ECO:0000259" key="2">
    <source>
        <dbReference type="Pfam" id="PF01757"/>
    </source>
</evidence>
<dbReference type="HOGENOM" id="CLU_005679_1_4_0"/>
<feature type="transmembrane region" description="Helical" evidence="1">
    <location>
        <begin position="54"/>
        <end position="82"/>
    </location>
</feature>
<dbReference type="KEGG" id="gba:J421_0129"/>
<dbReference type="eggNOG" id="COG1835">
    <property type="taxonomic scope" value="Bacteria"/>
</dbReference>
<dbReference type="STRING" id="861299.J421_0129"/>
<dbReference type="InterPro" id="IPR002656">
    <property type="entry name" value="Acyl_transf_3_dom"/>
</dbReference>
<feature type="transmembrane region" description="Helical" evidence="1">
    <location>
        <begin position="274"/>
        <end position="292"/>
    </location>
</feature>